<dbReference type="PANTHER" id="PTHR43591:SF102">
    <property type="entry name" value="S-ADENOSYL-L-METHIONINE-DEPENDENT METHYLTRANSFERASE"/>
    <property type="match status" value="1"/>
</dbReference>
<dbReference type="Gene3D" id="3.40.50.150">
    <property type="entry name" value="Vaccinia Virus protein VP39"/>
    <property type="match status" value="1"/>
</dbReference>
<dbReference type="PANTHER" id="PTHR43591">
    <property type="entry name" value="METHYLTRANSFERASE"/>
    <property type="match status" value="1"/>
</dbReference>
<accession>A0A4P7NT80</accession>
<evidence type="ECO:0000313" key="3">
    <source>
        <dbReference type="Proteomes" id="UP000294847"/>
    </source>
</evidence>
<dbReference type="GO" id="GO:0008168">
    <property type="term" value="F:methyltransferase activity"/>
    <property type="evidence" value="ECO:0007669"/>
    <property type="project" value="TreeGrafter"/>
</dbReference>
<protein>
    <submittedName>
        <fullName evidence="2">Uncharacterized protein</fullName>
    </submittedName>
</protein>
<gene>
    <name evidence="2" type="ORF">PoMZ_12586</name>
</gene>
<reference evidence="2 3" key="1">
    <citation type="journal article" date="2019" name="Mol. Biol. Evol.">
        <title>Blast fungal genomes show frequent chromosomal changes, gene gains and losses, and effector gene turnover.</title>
        <authorList>
            <person name="Gomez Luciano L.B."/>
            <person name="Jason Tsai I."/>
            <person name="Chuma I."/>
            <person name="Tosa Y."/>
            <person name="Chen Y.H."/>
            <person name="Li J.Y."/>
            <person name="Li M.Y."/>
            <person name="Jade Lu M.Y."/>
            <person name="Nakayashiki H."/>
            <person name="Li W.H."/>
        </authorList>
    </citation>
    <scope>NUCLEOTIDE SEQUENCE [LARGE SCALE GENOMIC DNA]</scope>
    <source>
        <strain evidence="2">MZ5-1-6</strain>
    </source>
</reference>
<dbReference type="SUPFAM" id="SSF53335">
    <property type="entry name" value="S-adenosyl-L-methionine-dependent methyltransferases"/>
    <property type="match status" value="1"/>
</dbReference>
<dbReference type="AlphaFoldDB" id="A0A4P7NT80"/>
<dbReference type="Proteomes" id="UP000294847">
    <property type="component" value="Chromosome 7"/>
</dbReference>
<proteinExistence type="inferred from homology"/>
<sequence>MQQEDNRTVEDLFSNIDTSPNVVDIADDDDEDALEVDSAEWEMDSAVGGMSFVSSTQSLSSSLYEHVVENGRTYHKFKEGKYPLPNDEPEQDRLDFQHQVYKLSLEGKLYQAPVENPRNVLDVATGTGIWAIEFAQENPGSNVVGTDLSPIQPTYVPPNCSFQICDAEDEWDFSVPFDFIHMRAVVTCFRSPRAVMESAMSSLAPGGWLQMRDPIMPFKFLTPPPEGCALARWNDLAMEASGRIGRRWDNAVHYAQWMRELGFEDVVEIKEQLPLNPWAKGRRVKYLSLWLQHDMLQGIEAISMALFTRVLGWDVDDLKVFLEDVKRDMKDTSIHSYSEGVLVYGRKPLG</sequence>
<evidence type="ECO:0000313" key="2">
    <source>
        <dbReference type="EMBL" id="QBZ65623.1"/>
    </source>
</evidence>
<dbReference type="CDD" id="cd02440">
    <property type="entry name" value="AdoMet_MTases"/>
    <property type="match status" value="1"/>
</dbReference>
<evidence type="ECO:0000256" key="1">
    <source>
        <dbReference type="ARBA" id="ARBA00038158"/>
    </source>
</evidence>
<organism evidence="2 3">
    <name type="scientific">Pyricularia oryzae</name>
    <name type="common">Rice blast fungus</name>
    <name type="synonym">Magnaporthe oryzae</name>
    <dbReference type="NCBI Taxonomy" id="318829"/>
    <lineage>
        <taxon>Eukaryota</taxon>
        <taxon>Fungi</taxon>
        <taxon>Dikarya</taxon>
        <taxon>Ascomycota</taxon>
        <taxon>Pezizomycotina</taxon>
        <taxon>Sordariomycetes</taxon>
        <taxon>Sordariomycetidae</taxon>
        <taxon>Magnaporthales</taxon>
        <taxon>Pyriculariaceae</taxon>
        <taxon>Pyricularia</taxon>
    </lineage>
</organism>
<dbReference type="EMBL" id="CP034210">
    <property type="protein sequence ID" value="QBZ65623.1"/>
    <property type="molecule type" value="Genomic_DNA"/>
</dbReference>
<comment type="similarity">
    <text evidence="1">Belongs to the methyltransferase superfamily. LaeA methyltransferase family.</text>
</comment>
<dbReference type="InterPro" id="IPR029063">
    <property type="entry name" value="SAM-dependent_MTases_sf"/>
</dbReference>
<dbReference type="Pfam" id="PF13489">
    <property type="entry name" value="Methyltransf_23"/>
    <property type="match status" value="1"/>
</dbReference>
<name>A0A4P7NT80_PYROR</name>